<keyword evidence="5" id="KW-1185">Reference proteome</keyword>
<feature type="domain" description="CobN/magnesium chelatase" evidence="3">
    <location>
        <begin position="134"/>
        <end position="1184"/>
    </location>
</feature>
<dbReference type="PANTHER" id="PTHR44119">
    <property type="entry name" value="MAGNESIUM-CHELATASE SUBUNIT CHLH, CHLOROPLASTIC"/>
    <property type="match status" value="1"/>
</dbReference>
<dbReference type="InterPro" id="IPR003672">
    <property type="entry name" value="CobN/Mg_chltase"/>
</dbReference>
<evidence type="ECO:0000259" key="3">
    <source>
        <dbReference type="Pfam" id="PF02514"/>
    </source>
</evidence>
<reference evidence="4" key="1">
    <citation type="journal article" date="2014" name="Int. J. Syst. Evol. Microbiol.">
        <title>Complete genome sequence of Corynebacterium casei LMG S-19264T (=DSM 44701T), isolated from a smear-ripened cheese.</title>
        <authorList>
            <consortium name="US DOE Joint Genome Institute (JGI-PGF)"/>
            <person name="Walter F."/>
            <person name="Albersmeier A."/>
            <person name="Kalinowski J."/>
            <person name="Ruckert C."/>
        </authorList>
    </citation>
    <scope>NUCLEOTIDE SEQUENCE</scope>
    <source>
        <strain evidence="4">KCTC 23732</strain>
    </source>
</reference>
<proteinExistence type="predicted"/>
<sequence length="1297" mass="141436">MRKLILNLWMLLWCLGVSGFVQAQPAVDASAPLVKVVTNRSVLPAKFHVLAPIAERAGVRLEHVDVGTIGAPAGHWLQGASLVVLDTPRPSARAEVDGVIGENLRQGNIPWLRVGSRVEDFGGMTAEQARQLSSYYTNGGTGNYGLFFQAAKDLAEGRSIASLPAAEPVPETGFYHPAAPQVFESLEPYLAWARARMPQPVGHVAFLIHNGVVSDMQTQLIDALITAAEARNILPLAFWYDSSDPKALTKVVKPAGADAMVNLRMTQNSTERAAELAQLGIPVIQTLTYREGDQAQWLAAPSGVAQRVVPIFMAIPETWGMSDPMVLSALQDGAAVPMAEQVDGLLDKLRKLMELRRKPASGRQLALMFWNYPAGERNFGASHLNVPASIENMTRVLNRAGYDIDPISEADMIEKGQAMLSMLYRSSPPEDLLARGLAAALPVSQYQAWLDKLPPGPREGMAVWGNPADHWAVHTVDGVPAFVIPRMKSGNLVVMPQMPRAAEMGGNYHDESMAPDHLYMAAYLWVREAFGANALIHLGTHGTQEWLPGKDRGLSMSDYPFLALGDLPVFYPYIQDNVGEALQTRRRGRAVSISHQTPPFASAGLYDELRDMFTLIEEYEQLDEGAVQQAVMEKILAATRDSSMIQDLGWQESQARDDFSGFLQVLHDHLQSLAQTAMPLGLHRFGQPSAPEHRLSVVMQQLGQPFYEALGLPDGVFAEDFTKLQSSVPYQTLNRYLREGEDIATAVPELQAHLRRAQELDAGLADTGEMEALLSGLSGGFVLPGPGGDPIRSPGLAGGRNLYALEPDKLPTPAAYESGGTALMQLVDTYRSEHQGAWPQRLAFSLWAGEAVRHQGITEGQILHALGLKPVWARNGRVSRLEIIPAATLGRPRIDVVIQTTGVYRDQYDGFMRLLAEAMNQLADLDEPVNPVASNTKRITAELLASGMSADEATQAARYRIFSSAPGNYGTGLPGMMQQSTQWEGDAALAGQFLNRMQYAYGSEGWATKPSSANLLAAQLRGTDAAVMSRTSNIHGVLSTDHPFEFLGGLSVAIRHLDGKSPLLYISDLRQKEPKTTSMQAFLSNEMRVRYLNPHWIQGMQNEGYAGTLEVVDTVNNLFGWQAVDPGTVRSDQWQAIFDTYIEDTRQLGTNEWFEQHNPTAQAQLLERMAEAIRKGYWDAPEATRQALAGRWQELAQQFNATAGDPLTQAFVADMAQGFGLAQATAQAGAATPEPASSADPLVQAPSAVSGQVMQPVETAPPSFPWMLFFSLSLLGVATLYGALRQWRGAHTRSAHA</sequence>
<evidence type="ECO:0000313" key="4">
    <source>
        <dbReference type="EMBL" id="GGW82787.1"/>
    </source>
</evidence>
<protein>
    <submittedName>
        <fullName evidence="4">Cobaltochelatase subunit CobN</fullName>
    </submittedName>
</protein>
<organism evidence="4 5">
    <name type="scientific">Advenella faeciporci</name>
    <dbReference type="NCBI Taxonomy" id="797535"/>
    <lineage>
        <taxon>Bacteria</taxon>
        <taxon>Pseudomonadati</taxon>
        <taxon>Pseudomonadota</taxon>
        <taxon>Betaproteobacteria</taxon>
        <taxon>Burkholderiales</taxon>
        <taxon>Alcaligenaceae</taxon>
    </lineage>
</organism>
<dbReference type="NCBIfam" id="NF004644">
    <property type="entry name" value="PRK05989.2-2"/>
    <property type="match status" value="1"/>
</dbReference>
<accession>A0A918JK65</accession>
<dbReference type="Pfam" id="PF02514">
    <property type="entry name" value="CobN-Mg_chel"/>
    <property type="match status" value="1"/>
</dbReference>
<keyword evidence="1" id="KW-0812">Transmembrane</keyword>
<dbReference type="EMBL" id="BMYS01000005">
    <property type="protein sequence ID" value="GGW82787.1"/>
    <property type="molecule type" value="Genomic_DNA"/>
</dbReference>
<dbReference type="PANTHER" id="PTHR44119:SF4">
    <property type="entry name" value="AEROBIC COBALTOCHELATASE SUBUNIT COBN"/>
    <property type="match status" value="1"/>
</dbReference>
<gene>
    <name evidence="4" type="ORF">GCM10011450_10860</name>
</gene>
<feature type="transmembrane region" description="Helical" evidence="1">
    <location>
        <begin position="1264"/>
        <end position="1284"/>
    </location>
</feature>
<name>A0A918JK65_9BURK</name>
<evidence type="ECO:0000313" key="5">
    <source>
        <dbReference type="Proteomes" id="UP000608345"/>
    </source>
</evidence>
<comment type="caution">
    <text evidence="4">The sequence shown here is derived from an EMBL/GenBank/DDBJ whole genome shotgun (WGS) entry which is preliminary data.</text>
</comment>
<dbReference type="CDD" id="cd10150">
    <property type="entry name" value="CobN_like"/>
    <property type="match status" value="1"/>
</dbReference>
<keyword evidence="2" id="KW-0732">Signal</keyword>
<reference evidence="4" key="2">
    <citation type="submission" date="2020-09" db="EMBL/GenBank/DDBJ databases">
        <authorList>
            <person name="Sun Q."/>
            <person name="Kim S."/>
        </authorList>
    </citation>
    <scope>NUCLEOTIDE SEQUENCE</scope>
    <source>
        <strain evidence="4">KCTC 23732</strain>
    </source>
</reference>
<feature type="signal peptide" evidence="2">
    <location>
        <begin position="1"/>
        <end position="23"/>
    </location>
</feature>
<keyword evidence="1" id="KW-1133">Transmembrane helix</keyword>
<evidence type="ECO:0000256" key="1">
    <source>
        <dbReference type="SAM" id="Phobius"/>
    </source>
</evidence>
<feature type="chain" id="PRO_5037985208" evidence="2">
    <location>
        <begin position="24"/>
        <end position="1297"/>
    </location>
</feature>
<dbReference type="RefSeq" id="WP_189384437.1">
    <property type="nucleotide sequence ID" value="NZ_BAABFY010000055.1"/>
</dbReference>
<evidence type="ECO:0000256" key="2">
    <source>
        <dbReference type="SAM" id="SignalP"/>
    </source>
</evidence>
<keyword evidence="1" id="KW-0472">Membrane</keyword>
<dbReference type="Proteomes" id="UP000608345">
    <property type="component" value="Unassembled WGS sequence"/>
</dbReference>